<evidence type="ECO:0000313" key="3">
    <source>
        <dbReference type="EMBL" id="GKH03869.1"/>
    </source>
</evidence>
<feature type="compositionally biased region" description="Low complexity" evidence="1">
    <location>
        <begin position="33"/>
        <end position="50"/>
    </location>
</feature>
<feature type="signal peptide" evidence="2">
    <location>
        <begin position="1"/>
        <end position="23"/>
    </location>
</feature>
<dbReference type="Proteomes" id="UP001055091">
    <property type="component" value="Unassembled WGS sequence"/>
</dbReference>
<dbReference type="AlphaFoldDB" id="A0A174XID8"/>
<feature type="chain" id="PRO_5042683898" evidence="2">
    <location>
        <begin position="24"/>
        <end position="476"/>
    </location>
</feature>
<evidence type="ECO:0000256" key="2">
    <source>
        <dbReference type="SAM" id="SignalP"/>
    </source>
</evidence>
<dbReference type="Proteomes" id="UP000434223">
    <property type="component" value="Unassembled WGS sequence"/>
</dbReference>
<dbReference type="PROSITE" id="PS51257">
    <property type="entry name" value="PROKAR_LIPOPROTEIN"/>
    <property type="match status" value="1"/>
</dbReference>
<dbReference type="PANTHER" id="PTHR43649">
    <property type="entry name" value="ARABINOSE-BINDING PROTEIN-RELATED"/>
    <property type="match status" value="1"/>
</dbReference>
<dbReference type="PANTHER" id="PTHR43649:SF12">
    <property type="entry name" value="DIACETYLCHITOBIOSE BINDING PROTEIN DASA"/>
    <property type="match status" value="1"/>
</dbReference>
<gene>
    <name evidence="3" type="ORF">CE91St55_58500</name>
    <name evidence="4" type="ORF">GNE07_02615</name>
</gene>
<dbReference type="EMBL" id="WNME01000001">
    <property type="protein sequence ID" value="MUB61968.1"/>
    <property type="molecule type" value="Genomic_DNA"/>
</dbReference>
<evidence type="ECO:0000313" key="5">
    <source>
        <dbReference type="Proteomes" id="UP000434223"/>
    </source>
</evidence>
<evidence type="ECO:0000313" key="4">
    <source>
        <dbReference type="EMBL" id="MUB61968.1"/>
    </source>
</evidence>
<name>A0A174XID8_9FIRM</name>
<dbReference type="RefSeq" id="WP_006776012.1">
    <property type="nucleotide sequence ID" value="NZ_BQNJ01000002.1"/>
</dbReference>
<protein>
    <submittedName>
        <fullName evidence="4">Extracellular solute-binding protein</fullName>
    </submittedName>
</protein>
<dbReference type="EMBL" id="BQNJ01000002">
    <property type="protein sequence ID" value="GKH03869.1"/>
    <property type="molecule type" value="Genomic_DNA"/>
</dbReference>
<feature type="region of interest" description="Disordered" evidence="1">
    <location>
        <begin position="27"/>
        <end position="64"/>
    </location>
</feature>
<dbReference type="OrthoDB" id="9768630at2"/>
<dbReference type="GeneID" id="93149441"/>
<keyword evidence="2" id="KW-0732">Signal</keyword>
<accession>A0A174XID8</accession>
<reference evidence="4 5" key="1">
    <citation type="submission" date="2019-09" db="EMBL/GenBank/DDBJ databases">
        <title>Draft genome sequencing of Hungatella hathewayi 123Y-2.</title>
        <authorList>
            <person name="Lv Q."/>
            <person name="Li S."/>
        </authorList>
    </citation>
    <scope>NUCLEOTIDE SEQUENCE [LARGE SCALE GENOMIC DNA]</scope>
    <source>
        <strain evidence="4 5">123Y-2</strain>
    </source>
</reference>
<sequence length="476" mass="51921">MKRNIKRVVSLSLCAAMAVGSLAGCSSKKAEPADTATTAAAETTTKAEGETAAEGETTEGAAASDKPFEGVTLKYATTQTASTGEENQKLLDLVKEKTGINIEFYVIPNTKAGEVDKTLVSLMAGDEIDLIYNTKPGLKAFYNAGVLEPMNALAEKAGYDIAGTFGDYVPEFDGDVYGLPAFSDIWITLYNKQIFDDAGVDYPTADGWTWEKYIETAKKVTDTSKGIYGSLMLDYDCYNYMYALQKGWEPYKADGTANFDDPLFKESLEFFYGLGNTEKIQPSILEFKASNTPWNAFASTGKYGMFMCGGWVTSILNQFDKYPRDWKVGLLPMPYPEGTDPSTLTVPGCYAVPSTSKNKDAAFAAAACMAENQYTLGMGRVPARIDLTDEEINEYVENSLAKPFEFDGLTVEDFKTAWFDSGRKALSEKIIGYGDAAISQAIIEEGQLYGQGAESIDDAVTKIQDKANRAIEEDKQ</sequence>
<dbReference type="Gene3D" id="3.40.190.10">
    <property type="entry name" value="Periplasmic binding protein-like II"/>
    <property type="match status" value="1"/>
</dbReference>
<dbReference type="SUPFAM" id="SSF53850">
    <property type="entry name" value="Periplasmic binding protein-like II"/>
    <property type="match status" value="1"/>
</dbReference>
<reference evidence="3" key="2">
    <citation type="submission" date="2022-01" db="EMBL/GenBank/DDBJ databases">
        <title>Novel bile acid biosynthetic pathways are enriched in the microbiome of centenarians.</title>
        <authorList>
            <person name="Sato Y."/>
            <person name="Atarashi K."/>
            <person name="Plichta R.D."/>
            <person name="Arai Y."/>
            <person name="Sasajima S."/>
            <person name="Kearney M.S."/>
            <person name="Suda W."/>
            <person name="Takeshita K."/>
            <person name="Sasaki T."/>
            <person name="Okamoto S."/>
            <person name="Skelly N.A."/>
            <person name="Okamura Y."/>
            <person name="Vlamakis H."/>
            <person name="Li Y."/>
            <person name="Tanoue T."/>
            <person name="Takei H."/>
            <person name="Nittono H."/>
            <person name="Narushima S."/>
            <person name="Irie J."/>
            <person name="Itoh H."/>
            <person name="Moriya K."/>
            <person name="Sugiura Y."/>
            <person name="Suematsu M."/>
            <person name="Moritoki N."/>
            <person name="Shibata S."/>
            <person name="Littman R.D."/>
            <person name="Fischbach A.M."/>
            <person name="Uwamino Y."/>
            <person name="Inoue T."/>
            <person name="Honda A."/>
            <person name="Hattori M."/>
            <person name="Murai T."/>
            <person name="Xavier J.R."/>
            <person name="Hirose N."/>
            <person name="Honda K."/>
        </authorList>
    </citation>
    <scope>NUCLEOTIDE SEQUENCE</scope>
    <source>
        <strain evidence="3">CE91-St55</strain>
    </source>
</reference>
<organism evidence="4 5">
    <name type="scientific">Hungatella hathewayi</name>
    <dbReference type="NCBI Taxonomy" id="154046"/>
    <lineage>
        <taxon>Bacteria</taxon>
        <taxon>Bacillati</taxon>
        <taxon>Bacillota</taxon>
        <taxon>Clostridia</taxon>
        <taxon>Lachnospirales</taxon>
        <taxon>Lachnospiraceae</taxon>
        <taxon>Hungatella</taxon>
    </lineage>
</organism>
<dbReference type="InterPro" id="IPR050490">
    <property type="entry name" value="Bact_solute-bd_prot1"/>
</dbReference>
<proteinExistence type="predicted"/>
<comment type="caution">
    <text evidence="4">The sequence shown here is derived from an EMBL/GenBank/DDBJ whole genome shotgun (WGS) entry which is preliminary data.</text>
</comment>
<evidence type="ECO:0000256" key="1">
    <source>
        <dbReference type="SAM" id="MobiDB-lite"/>
    </source>
</evidence>